<evidence type="ECO:0000256" key="1">
    <source>
        <dbReference type="SAM" id="MobiDB-lite"/>
    </source>
</evidence>
<evidence type="ECO:0000313" key="3">
    <source>
        <dbReference type="Proteomes" id="UP000321393"/>
    </source>
</evidence>
<feature type="region of interest" description="Disordered" evidence="1">
    <location>
        <begin position="73"/>
        <end position="94"/>
    </location>
</feature>
<comment type="caution">
    <text evidence="2">The sequence shown here is derived from an EMBL/GenBank/DDBJ whole genome shotgun (WGS) entry which is preliminary data.</text>
</comment>
<gene>
    <name evidence="2" type="ORF">E6C27_scaffold908G00990</name>
</gene>
<proteinExistence type="predicted"/>
<dbReference type="OrthoDB" id="1462527at2759"/>
<accession>A0A5A7U1D8</accession>
<name>A0A5A7U1D8_CUCMM</name>
<organism evidence="2 3">
    <name type="scientific">Cucumis melo var. makuwa</name>
    <name type="common">Oriental melon</name>
    <dbReference type="NCBI Taxonomy" id="1194695"/>
    <lineage>
        <taxon>Eukaryota</taxon>
        <taxon>Viridiplantae</taxon>
        <taxon>Streptophyta</taxon>
        <taxon>Embryophyta</taxon>
        <taxon>Tracheophyta</taxon>
        <taxon>Spermatophyta</taxon>
        <taxon>Magnoliopsida</taxon>
        <taxon>eudicotyledons</taxon>
        <taxon>Gunneridae</taxon>
        <taxon>Pentapetalae</taxon>
        <taxon>rosids</taxon>
        <taxon>fabids</taxon>
        <taxon>Cucurbitales</taxon>
        <taxon>Cucurbitaceae</taxon>
        <taxon>Benincaseae</taxon>
        <taxon>Cucumis</taxon>
    </lineage>
</organism>
<dbReference type="AlphaFoldDB" id="A0A5A7U1D8"/>
<sequence length="157" mass="17428">MCDFPKEKIREHPFARSYGVILSSSFNIVLSSALVYSTCSSVSVWGTTHDYGGTLSWDPYSKASTRMRKACRLGDRTRPSQKDFDDSRSHPFGESLEPQDIFGAMELDQGAIMLSLKDGCFQAHLLVVIARELPFPLSGCLRTLAYDLGCFPLDFGS</sequence>
<dbReference type="Proteomes" id="UP000321393">
    <property type="component" value="Unassembled WGS sequence"/>
</dbReference>
<evidence type="ECO:0000313" key="2">
    <source>
        <dbReference type="EMBL" id="KAA0047299.1"/>
    </source>
</evidence>
<reference evidence="2 3" key="1">
    <citation type="submission" date="2019-08" db="EMBL/GenBank/DDBJ databases">
        <title>Draft genome sequences of two oriental melons (Cucumis melo L. var makuwa).</title>
        <authorList>
            <person name="Kwon S.-Y."/>
        </authorList>
    </citation>
    <scope>NUCLEOTIDE SEQUENCE [LARGE SCALE GENOMIC DNA]</scope>
    <source>
        <strain evidence="3">cv. SW 3</strain>
        <tissue evidence="2">Leaf</tissue>
    </source>
</reference>
<dbReference type="EMBL" id="SSTE01013279">
    <property type="protein sequence ID" value="KAA0047299.1"/>
    <property type="molecule type" value="Genomic_DNA"/>
</dbReference>
<feature type="compositionally biased region" description="Basic and acidic residues" evidence="1">
    <location>
        <begin position="73"/>
        <end position="91"/>
    </location>
</feature>
<protein>
    <submittedName>
        <fullName evidence="2">Uncharacterized protein</fullName>
    </submittedName>
</protein>